<sequence length="25" mass="2788">MYALRQQGFLSGWLPGMTTISVAFI</sequence>
<reference evidence="1 2" key="1">
    <citation type="submission" date="2014-02" db="EMBL/GenBank/DDBJ databases">
        <authorList>
            <person name="Genoscope - CEA"/>
        </authorList>
    </citation>
    <scope>NUCLEOTIDE SEQUENCE [LARGE SCALE GENOMIC DNA]</scope>
    <source>
        <strain evidence="1 2">PCC 8005</strain>
    </source>
</reference>
<protein>
    <submittedName>
        <fullName evidence="1">Uncharacterized protein</fullName>
    </submittedName>
</protein>
<name>A0A9P1KJK2_9CYAN</name>
<dbReference type="Proteomes" id="UP000032946">
    <property type="component" value="Chromosome"/>
</dbReference>
<proteinExistence type="predicted"/>
<dbReference type="AlphaFoldDB" id="A0A9P1KJK2"/>
<accession>A0A9P1KJK2</accession>
<keyword evidence="2" id="KW-1185">Reference proteome</keyword>
<evidence type="ECO:0000313" key="1">
    <source>
        <dbReference type="EMBL" id="CDM98399.1"/>
    </source>
</evidence>
<organism evidence="1 2">
    <name type="scientific">Limnospira indica PCC 8005</name>
    <dbReference type="NCBI Taxonomy" id="376219"/>
    <lineage>
        <taxon>Bacteria</taxon>
        <taxon>Bacillati</taxon>
        <taxon>Cyanobacteriota</taxon>
        <taxon>Cyanophyceae</taxon>
        <taxon>Oscillatoriophycideae</taxon>
        <taxon>Oscillatoriales</taxon>
        <taxon>Sirenicapillariaceae</taxon>
        <taxon>Limnospira</taxon>
    </lineage>
</organism>
<gene>
    <name evidence="1" type="ORF">ARTHRO_61000</name>
</gene>
<evidence type="ECO:0000313" key="2">
    <source>
        <dbReference type="Proteomes" id="UP000032946"/>
    </source>
</evidence>
<dbReference type="EMBL" id="FO818640">
    <property type="protein sequence ID" value="CDM98399.1"/>
    <property type="molecule type" value="Genomic_DNA"/>
</dbReference>